<name>A0A5A9P012_9TELE</name>
<dbReference type="Proteomes" id="UP000324632">
    <property type="component" value="Chromosome 11"/>
</dbReference>
<feature type="compositionally biased region" description="Basic and acidic residues" evidence="1">
    <location>
        <begin position="131"/>
        <end position="145"/>
    </location>
</feature>
<dbReference type="EMBL" id="SOYY01000011">
    <property type="protein sequence ID" value="KAA0714925.1"/>
    <property type="molecule type" value="Genomic_DNA"/>
</dbReference>
<organism evidence="2 3">
    <name type="scientific">Triplophysa tibetana</name>
    <dbReference type="NCBI Taxonomy" id="1572043"/>
    <lineage>
        <taxon>Eukaryota</taxon>
        <taxon>Metazoa</taxon>
        <taxon>Chordata</taxon>
        <taxon>Craniata</taxon>
        <taxon>Vertebrata</taxon>
        <taxon>Euteleostomi</taxon>
        <taxon>Actinopterygii</taxon>
        <taxon>Neopterygii</taxon>
        <taxon>Teleostei</taxon>
        <taxon>Ostariophysi</taxon>
        <taxon>Cypriniformes</taxon>
        <taxon>Nemacheilidae</taxon>
        <taxon>Triplophysa</taxon>
    </lineage>
</organism>
<evidence type="ECO:0000313" key="2">
    <source>
        <dbReference type="EMBL" id="KAA0714925.1"/>
    </source>
</evidence>
<dbReference type="AlphaFoldDB" id="A0A5A9P012"/>
<gene>
    <name evidence="2" type="ORF">E1301_Tti010235</name>
</gene>
<protein>
    <submittedName>
        <fullName evidence="2">Uncharacterized protein</fullName>
    </submittedName>
</protein>
<accession>A0A5A9P012</accession>
<proteinExistence type="predicted"/>
<keyword evidence="3" id="KW-1185">Reference proteome</keyword>
<evidence type="ECO:0000313" key="3">
    <source>
        <dbReference type="Proteomes" id="UP000324632"/>
    </source>
</evidence>
<evidence type="ECO:0000256" key="1">
    <source>
        <dbReference type="SAM" id="MobiDB-lite"/>
    </source>
</evidence>
<reference evidence="2 3" key="1">
    <citation type="journal article" date="2019" name="Mol. Ecol. Resour.">
        <title>Chromosome-level genome assembly of Triplophysa tibetana, a fish adapted to the harsh high-altitude environment of the Tibetan Plateau.</title>
        <authorList>
            <person name="Yang X."/>
            <person name="Liu H."/>
            <person name="Ma Z."/>
            <person name="Zou Y."/>
            <person name="Zou M."/>
            <person name="Mao Y."/>
            <person name="Li X."/>
            <person name="Wang H."/>
            <person name="Chen T."/>
            <person name="Wang W."/>
            <person name="Yang R."/>
        </authorList>
    </citation>
    <scope>NUCLEOTIDE SEQUENCE [LARGE SCALE GENOMIC DNA]</scope>
    <source>
        <strain evidence="2">TTIB1903HZAU</strain>
        <tissue evidence="2">Muscle</tissue>
    </source>
</reference>
<feature type="region of interest" description="Disordered" evidence="1">
    <location>
        <begin position="126"/>
        <end position="173"/>
    </location>
</feature>
<comment type="caution">
    <text evidence="2">The sequence shown here is derived from an EMBL/GenBank/DDBJ whole genome shotgun (WGS) entry which is preliminary data.</text>
</comment>
<sequence length="173" mass="18388">MPCGDINTKCMMGRGTVHDDQTMTKQGSKSCLVAATKYYPAPSCPQEGHANVPKSFKLPSCDSSAMLCACSLGGVRFYPLEIDGNPTLKQDKPIKIVESSYLADFTENSGLVPACEVLAGPLQLPSIGVPERPKASKGEREEKSRLVVGGSPKSGKGGETVIRKPLSARNEEC</sequence>